<evidence type="ECO:0000259" key="6">
    <source>
        <dbReference type="PROSITE" id="PS50893"/>
    </source>
</evidence>
<keyword evidence="3" id="KW-0547">Nucleotide-binding</keyword>
<evidence type="ECO:0000313" key="7">
    <source>
        <dbReference type="EMBL" id="OGF54415.1"/>
    </source>
</evidence>
<sequence>MLAVDNLSYSYGKIAVLRQISLEVKEGQITAILGPNGSGKSTLVNNIAGLLTPSAGSIYFKGQDITKLPPHERVKRGISVVPERRRLFDHLTVLENLKAGALTNRANLEGKLEEVYSLLPILKERGRQIVSTMSGGEQQVVALARGLMANPSVLILDEPLLGVQPSIVSDLIQDFKKISELGTSILLVEQNFFQVSRIMDWAYIMEHGEVTARGPAKEIIENPAVRTAYLGL</sequence>
<evidence type="ECO:0000256" key="5">
    <source>
        <dbReference type="ARBA" id="ARBA00022970"/>
    </source>
</evidence>
<dbReference type="InterPro" id="IPR052156">
    <property type="entry name" value="BCAA_Transport_ATP-bd_LivF"/>
</dbReference>
<organism evidence="7 8">
    <name type="scientific">Fraserbacteria sp. (strain RBG_16_55_9)</name>
    <dbReference type="NCBI Taxonomy" id="1817864"/>
    <lineage>
        <taxon>Bacteria</taxon>
        <taxon>Candidatus Fraseribacteriota</taxon>
    </lineage>
</organism>
<evidence type="ECO:0000256" key="4">
    <source>
        <dbReference type="ARBA" id="ARBA00022840"/>
    </source>
</evidence>
<comment type="similarity">
    <text evidence="1">Belongs to the ABC transporter superfamily.</text>
</comment>
<protein>
    <recommendedName>
        <fullName evidence="6">ABC transporter domain-containing protein</fullName>
    </recommendedName>
</protein>
<keyword evidence="4" id="KW-0067">ATP-binding</keyword>
<gene>
    <name evidence="7" type="ORF">A2Z21_00325</name>
</gene>
<feature type="domain" description="ABC transporter" evidence="6">
    <location>
        <begin position="2"/>
        <end position="232"/>
    </location>
</feature>
<reference evidence="7 8" key="1">
    <citation type="journal article" date="2016" name="Nat. Commun.">
        <title>Thousands of microbial genomes shed light on interconnected biogeochemical processes in an aquifer system.</title>
        <authorList>
            <person name="Anantharaman K."/>
            <person name="Brown C.T."/>
            <person name="Hug L.A."/>
            <person name="Sharon I."/>
            <person name="Castelle C.J."/>
            <person name="Probst A.J."/>
            <person name="Thomas B.C."/>
            <person name="Singh A."/>
            <person name="Wilkins M.J."/>
            <person name="Karaoz U."/>
            <person name="Brodie E.L."/>
            <person name="Williams K.H."/>
            <person name="Hubbard S.S."/>
            <person name="Banfield J.F."/>
        </authorList>
    </citation>
    <scope>NUCLEOTIDE SEQUENCE [LARGE SCALE GENOMIC DNA]</scope>
    <source>
        <strain evidence="8">RBG_16_55_9</strain>
    </source>
</reference>
<dbReference type="GO" id="GO:0005524">
    <property type="term" value="F:ATP binding"/>
    <property type="evidence" value="ECO:0007669"/>
    <property type="project" value="UniProtKB-KW"/>
</dbReference>
<dbReference type="InterPro" id="IPR027417">
    <property type="entry name" value="P-loop_NTPase"/>
</dbReference>
<dbReference type="SMART" id="SM00382">
    <property type="entry name" value="AAA"/>
    <property type="match status" value="1"/>
</dbReference>
<accession>A0A1F5UTE2</accession>
<dbReference type="InterPro" id="IPR003439">
    <property type="entry name" value="ABC_transporter-like_ATP-bd"/>
</dbReference>
<dbReference type="CDD" id="cd03224">
    <property type="entry name" value="ABC_TM1139_LivF_branched"/>
    <property type="match status" value="1"/>
</dbReference>
<dbReference type="InterPro" id="IPR017871">
    <property type="entry name" value="ABC_transporter-like_CS"/>
</dbReference>
<keyword evidence="5" id="KW-0029">Amino-acid transport</keyword>
<dbReference type="AlphaFoldDB" id="A0A1F5UTE2"/>
<dbReference type="GO" id="GO:0016887">
    <property type="term" value="F:ATP hydrolysis activity"/>
    <property type="evidence" value="ECO:0007669"/>
    <property type="project" value="InterPro"/>
</dbReference>
<comment type="caution">
    <text evidence="7">The sequence shown here is derived from an EMBL/GenBank/DDBJ whole genome shotgun (WGS) entry which is preliminary data.</text>
</comment>
<dbReference type="PROSITE" id="PS50893">
    <property type="entry name" value="ABC_TRANSPORTER_2"/>
    <property type="match status" value="1"/>
</dbReference>
<evidence type="ECO:0000256" key="2">
    <source>
        <dbReference type="ARBA" id="ARBA00022448"/>
    </source>
</evidence>
<dbReference type="Pfam" id="PF00005">
    <property type="entry name" value="ABC_tran"/>
    <property type="match status" value="1"/>
</dbReference>
<name>A0A1F5UTE2_FRAXR</name>
<evidence type="ECO:0000256" key="3">
    <source>
        <dbReference type="ARBA" id="ARBA00022741"/>
    </source>
</evidence>
<dbReference type="STRING" id="1817864.A2Z21_00325"/>
<dbReference type="EMBL" id="MFGX01000082">
    <property type="protein sequence ID" value="OGF54415.1"/>
    <property type="molecule type" value="Genomic_DNA"/>
</dbReference>
<dbReference type="GO" id="GO:0015807">
    <property type="term" value="P:L-amino acid transport"/>
    <property type="evidence" value="ECO:0007669"/>
    <property type="project" value="TreeGrafter"/>
</dbReference>
<dbReference type="Proteomes" id="UP000179157">
    <property type="component" value="Unassembled WGS sequence"/>
</dbReference>
<dbReference type="PANTHER" id="PTHR43820:SF4">
    <property type="entry name" value="HIGH-AFFINITY BRANCHED-CHAIN AMINO ACID TRANSPORT ATP-BINDING PROTEIN LIVF"/>
    <property type="match status" value="1"/>
</dbReference>
<keyword evidence="2" id="KW-0813">Transport</keyword>
<evidence type="ECO:0000313" key="8">
    <source>
        <dbReference type="Proteomes" id="UP000179157"/>
    </source>
</evidence>
<dbReference type="PROSITE" id="PS00211">
    <property type="entry name" value="ABC_TRANSPORTER_1"/>
    <property type="match status" value="1"/>
</dbReference>
<dbReference type="SUPFAM" id="SSF52540">
    <property type="entry name" value="P-loop containing nucleoside triphosphate hydrolases"/>
    <property type="match status" value="1"/>
</dbReference>
<dbReference type="PANTHER" id="PTHR43820">
    <property type="entry name" value="HIGH-AFFINITY BRANCHED-CHAIN AMINO ACID TRANSPORT ATP-BINDING PROTEIN LIVF"/>
    <property type="match status" value="1"/>
</dbReference>
<evidence type="ECO:0000256" key="1">
    <source>
        <dbReference type="ARBA" id="ARBA00005417"/>
    </source>
</evidence>
<dbReference type="Gene3D" id="3.40.50.300">
    <property type="entry name" value="P-loop containing nucleotide triphosphate hydrolases"/>
    <property type="match status" value="1"/>
</dbReference>
<dbReference type="InterPro" id="IPR003593">
    <property type="entry name" value="AAA+_ATPase"/>
</dbReference>
<dbReference type="GO" id="GO:0015658">
    <property type="term" value="F:branched-chain amino acid transmembrane transporter activity"/>
    <property type="evidence" value="ECO:0007669"/>
    <property type="project" value="TreeGrafter"/>
</dbReference>
<proteinExistence type="inferred from homology"/>